<name>A0ABW3CQH0_9ACTN</name>
<sequence length="112" mass="11370">VTVSGSSSELPGTQLGAIKVADYADFPAKGRATGGVRSHRFLKGEDCLIMAWAGPTPLKAASPTGKPLLIDVEVGRRDGSGIKMTTAVAAFGGTLRPAAPPDPSATQPAPEE</sequence>
<dbReference type="Proteomes" id="UP001597083">
    <property type="component" value="Unassembled WGS sequence"/>
</dbReference>
<reference evidence="3" key="1">
    <citation type="journal article" date="2019" name="Int. J. Syst. Evol. Microbiol.">
        <title>The Global Catalogue of Microorganisms (GCM) 10K type strain sequencing project: providing services to taxonomists for standard genome sequencing and annotation.</title>
        <authorList>
            <consortium name="The Broad Institute Genomics Platform"/>
            <consortium name="The Broad Institute Genome Sequencing Center for Infectious Disease"/>
            <person name="Wu L."/>
            <person name="Ma J."/>
        </authorList>
    </citation>
    <scope>NUCLEOTIDE SEQUENCE [LARGE SCALE GENOMIC DNA]</scope>
    <source>
        <strain evidence="3">JCM 31696</strain>
    </source>
</reference>
<feature type="region of interest" description="Disordered" evidence="1">
    <location>
        <begin position="93"/>
        <end position="112"/>
    </location>
</feature>
<evidence type="ECO:0000256" key="1">
    <source>
        <dbReference type="SAM" id="MobiDB-lite"/>
    </source>
</evidence>
<protein>
    <submittedName>
        <fullName evidence="2">DNA topoisomerase IV</fullName>
    </submittedName>
</protein>
<gene>
    <name evidence="2" type="ORF">ACFQ07_31445</name>
</gene>
<accession>A0ABW3CQH0</accession>
<dbReference type="SUPFAM" id="SSF101904">
    <property type="entry name" value="GyrA/ParC C-terminal domain-like"/>
    <property type="match status" value="1"/>
</dbReference>
<evidence type="ECO:0000313" key="2">
    <source>
        <dbReference type="EMBL" id="MFD0856790.1"/>
    </source>
</evidence>
<organism evidence="2 3">
    <name type="scientific">Actinomadura adrarensis</name>
    <dbReference type="NCBI Taxonomy" id="1819600"/>
    <lineage>
        <taxon>Bacteria</taxon>
        <taxon>Bacillati</taxon>
        <taxon>Actinomycetota</taxon>
        <taxon>Actinomycetes</taxon>
        <taxon>Streptosporangiales</taxon>
        <taxon>Thermomonosporaceae</taxon>
        <taxon>Actinomadura</taxon>
    </lineage>
</organism>
<keyword evidence="3" id="KW-1185">Reference proteome</keyword>
<dbReference type="InterPro" id="IPR035516">
    <property type="entry name" value="Gyrase/topoIV_suA_C"/>
</dbReference>
<evidence type="ECO:0000313" key="3">
    <source>
        <dbReference type="Proteomes" id="UP001597083"/>
    </source>
</evidence>
<dbReference type="EMBL" id="JBHTIR010004259">
    <property type="protein sequence ID" value="MFD0856790.1"/>
    <property type="molecule type" value="Genomic_DNA"/>
</dbReference>
<comment type="caution">
    <text evidence="2">The sequence shown here is derived from an EMBL/GenBank/DDBJ whole genome shotgun (WGS) entry which is preliminary data.</text>
</comment>
<proteinExistence type="predicted"/>
<feature type="non-terminal residue" evidence="2">
    <location>
        <position position="1"/>
    </location>
</feature>